<sequence>MFRSVFVLHLSSQEPIDVATFNIIWSRKGNESERSEFRHTIGEMKVAFNEITISIDMPAMATLRSLLPVRYRITNKSITKVHSLNLTMDPSNAFMFSGCKQTVFIIQPN</sequence>
<feature type="domain" description="Gryzun putative trafficking through Golgi" evidence="1">
    <location>
        <begin position="20"/>
        <end position="106"/>
    </location>
</feature>
<evidence type="ECO:0000259" key="1">
    <source>
        <dbReference type="Pfam" id="PF07919"/>
    </source>
</evidence>
<dbReference type="InterPro" id="IPR012880">
    <property type="entry name" value="Gryzun"/>
</dbReference>
<evidence type="ECO:0000313" key="2">
    <source>
        <dbReference type="EMBL" id="JAR96043.1"/>
    </source>
</evidence>
<reference evidence="2" key="1">
    <citation type="submission" date="2016-04" db="EMBL/GenBank/DDBJ databases">
        <authorList>
            <person name="Calderon-Fernandez G.M.Sr."/>
        </authorList>
    </citation>
    <scope>NUCLEOTIDE SEQUENCE</scope>
    <source>
        <strain evidence="2">Int1</strain>
        <tissue evidence="2">Integument</tissue>
    </source>
</reference>
<proteinExistence type="predicted"/>
<protein>
    <submittedName>
        <fullName evidence="2">Trafficking protein particle complex subunit 11</fullName>
    </submittedName>
</protein>
<dbReference type="PANTHER" id="PTHR14374:SF0">
    <property type="entry name" value="TRAFFICKING PROTEIN PARTICLE COMPLEX SUBUNIT 11"/>
    <property type="match status" value="1"/>
</dbReference>
<dbReference type="EMBL" id="GEMB01007334">
    <property type="protein sequence ID" value="JAR96043.1"/>
    <property type="molecule type" value="Transcribed_RNA"/>
</dbReference>
<dbReference type="Pfam" id="PF07919">
    <property type="entry name" value="Gryzun"/>
    <property type="match status" value="1"/>
</dbReference>
<organism evidence="2">
    <name type="scientific">Triatoma infestans</name>
    <name type="common">Assassin bug</name>
    <dbReference type="NCBI Taxonomy" id="30076"/>
    <lineage>
        <taxon>Eukaryota</taxon>
        <taxon>Metazoa</taxon>
        <taxon>Ecdysozoa</taxon>
        <taxon>Arthropoda</taxon>
        <taxon>Hexapoda</taxon>
        <taxon>Insecta</taxon>
        <taxon>Pterygota</taxon>
        <taxon>Neoptera</taxon>
        <taxon>Paraneoptera</taxon>
        <taxon>Hemiptera</taxon>
        <taxon>Heteroptera</taxon>
        <taxon>Panheteroptera</taxon>
        <taxon>Cimicomorpha</taxon>
        <taxon>Reduviidae</taxon>
        <taxon>Triatominae</taxon>
        <taxon>Triatoma</taxon>
    </lineage>
</organism>
<reference evidence="2" key="2">
    <citation type="journal article" date="2017" name="J. Med. Entomol.">
        <title>Transcriptome Analysis of the Triatoma infestans (Hemiptera: Reduviidae) Integument.</title>
        <authorList>
            <person name="Calderon-Fernandez G.M."/>
            <person name="Moriconi D.E."/>
            <person name="Dulbecco A.B."/>
            <person name="Juarez M.P."/>
        </authorList>
    </citation>
    <scope>NUCLEOTIDE SEQUENCE</scope>
    <source>
        <strain evidence="2">Int1</strain>
        <tissue evidence="2">Integument</tissue>
    </source>
</reference>
<dbReference type="PANTHER" id="PTHR14374">
    <property type="entry name" value="FOIE GRAS"/>
    <property type="match status" value="1"/>
</dbReference>
<accession>A0A161M1F4</accession>
<name>A0A161M1F4_TRIIF</name>
<dbReference type="AlphaFoldDB" id="A0A161M1F4"/>